<organism evidence="2 3">
    <name type="scientific">Candidatus Desantisbacteria bacterium CG23_combo_of_CG06-09_8_20_14_all_40_23</name>
    <dbReference type="NCBI Taxonomy" id="1974550"/>
    <lineage>
        <taxon>Bacteria</taxon>
        <taxon>Candidatus Desantisiibacteriota</taxon>
    </lineage>
</organism>
<sequence length="595" mass="65797">MVTLVRGRYGICPHVIHSIIFGLGIFFLFVSPVLADQLSIEASIDKDTIAVDDFLIYTITISGSGANNVPAPSTPALKNLIVVSQSQSSSISIINGKMSVVKGFVYTLKPEKEAQASIGAAQLSFRGTYYQTQSILITVTKASGGQKNRGSRAVTPFDIFDELSGQDSFIPQDREVSNPIRLTTKISKNVVYVNEPVILTLSFYWRVSLLESPIITPPTTIGFWSVELPEVKDDRRETINGISYLARDVKTALFPIQPGDIKIGEASVVARVSNFSPEVQIETKPILVKVLPLPEKGKPKNFKGAVGRYSLSTDMDKDVIKQEKPFTLRVKIVGDGNIKAVSEPEVSFDGKIKKLSVNVTENIIKGDLVSGSKIFEYILMPIGKGKSRVGPVGFSYFDPSQGKYINRSSCPCEITILPSNIPLPKGIDQATNSQEKPIIHVSRQMIFNILLAISTIVLLVLSIIGIIWSIKRYRKYLYSDPIKVRRKRAKWVAMNNLKKAKNLLKAGKLKEFVAEAYDAVAHYLGDRYNFAFVGITQDKLKDILSQLGIADDVQQEIDRFLFECDLIRFTQSSLDRSKAEEILRIAEGLIVAVGV</sequence>
<evidence type="ECO:0000313" key="2">
    <source>
        <dbReference type="EMBL" id="PIP39961.1"/>
    </source>
</evidence>
<gene>
    <name evidence="2" type="ORF">COX18_08320</name>
</gene>
<comment type="caution">
    <text evidence="2">The sequence shown here is derived from an EMBL/GenBank/DDBJ whole genome shotgun (WGS) entry which is preliminary data.</text>
</comment>
<keyword evidence="1" id="KW-0812">Transmembrane</keyword>
<dbReference type="PANTHER" id="PTHR40940:SF2">
    <property type="entry name" value="BATD"/>
    <property type="match status" value="1"/>
</dbReference>
<reference evidence="2 3" key="1">
    <citation type="submission" date="2017-09" db="EMBL/GenBank/DDBJ databases">
        <title>Depth-based differentiation of microbial function through sediment-hosted aquifers and enrichment of novel symbionts in the deep terrestrial subsurface.</title>
        <authorList>
            <person name="Probst A.J."/>
            <person name="Ladd B."/>
            <person name="Jarett J.K."/>
            <person name="Geller-Mcgrath D.E."/>
            <person name="Sieber C.M."/>
            <person name="Emerson J.B."/>
            <person name="Anantharaman K."/>
            <person name="Thomas B.C."/>
            <person name="Malmstrom R."/>
            <person name="Stieglmeier M."/>
            <person name="Klingl A."/>
            <person name="Woyke T."/>
            <person name="Ryan C.M."/>
            <person name="Banfield J.F."/>
        </authorList>
    </citation>
    <scope>NUCLEOTIDE SEQUENCE [LARGE SCALE GENOMIC DNA]</scope>
    <source>
        <strain evidence="2">CG23_combo_of_CG06-09_8_20_14_all_40_23</strain>
    </source>
</reference>
<dbReference type="InterPro" id="IPR025738">
    <property type="entry name" value="BatD"/>
</dbReference>
<evidence type="ECO:0000256" key="1">
    <source>
        <dbReference type="SAM" id="Phobius"/>
    </source>
</evidence>
<evidence type="ECO:0000313" key="3">
    <source>
        <dbReference type="Proteomes" id="UP000231067"/>
    </source>
</evidence>
<feature type="transmembrane region" description="Helical" evidence="1">
    <location>
        <begin position="445"/>
        <end position="468"/>
    </location>
</feature>
<keyword evidence="1" id="KW-0472">Membrane</keyword>
<dbReference type="EMBL" id="PCSH01000147">
    <property type="protein sequence ID" value="PIP39961.1"/>
    <property type="molecule type" value="Genomic_DNA"/>
</dbReference>
<evidence type="ECO:0008006" key="4">
    <source>
        <dbReference type="Google" id="ProtNLM"/>
    </source>
</evidence>
<dbReference type="Proteomes" id="UP000231067">
    <property type="component" value="Unassembled WGS sequence"/>
</dbReference>
<dbReference type="AlphaFoldDB" id="A0A2H0A3K2"/>
<dbReference type="Pfam" id="PF13584">
    <property type="entry name" value="BatD"/>
    <property type="match status" value="2"/>
</dbReference>
<keyword evidence="1" id="KW-1133">Transmembrane helix</keyword>
<proteinExistence type="predicted"/>
<protein>
    <recommendedName>
        <fullName evidence="4">Protein BatD</fullName>
    </recommendedName>
</protein>
<accession>A0A2H0A3K2</accession>
<name>A0A2H0A3K2_9BACT</name>
<dbReference type="PANTHER" id="PTHR40940">
    <property type="entry name" value="PROTEIN BATD-RELATED"/>
    <property type="match status" value="1"/>
</dbReference>